<accession>A0A0E9RS96</accession>
<dbReference type="EMBL" id="GBXM01077307">
    <property type="protein sequence ID" value="JAH31270.1"/>
    <property type="molecule type" value="Transcribed_RNA"/>
</dbReference>
<sequence>MGRQCNHIDTCNYNTCTQTHTRTYMYLSRAVRSGCVRQEGDGVSERPIALMVSF</sequence>
<organism evidence="1">
    <name type="scientific">Anguilla anguilla</name>
    <name type="common">European freshwater eel</name>
    <name type="synonym">Muraena anguilla</name>
    <dbReference type="NCBI Taxonomy" id="7936"/>
    <lineage>
        <taxon>Eukaryota</taxon>
        <taxon>Metazoa</taxon>
        <taxon>Chordata</taxon>
        <taxon>Craniata</taxon>
        <taxon>Vertebrata</taxon>
        <taxon>Euteleostomi</taxon>
        <taxon>Actinopterygii</taxon>
        <taxon>Neopterygii</taxon>
        <taxon>Teleostei</taxon>
        <taxon>Anguilliformes</taxon>
        <taxon>Anguillidae</taxon>
        <taxon>Anguilla</taxon>
    </lineage>
</organism>
<reference evidence="1" key="1">
    <citation type="submission" date="2014-11" db="EMBL/GenBank/DDBJ databases">
        <authorList>
            <person name="Amaro Gonzalez C."/>
        </authorList>
    </citation>
    <scope>NUCLEOTIDE SEQUENCE</scope>
</reference>
<name>A0A0E9RS96_ANGAN</name>
<reference evidence="1" key="2">
    <citation type="journal article" date="2015" name="Fish Shellfish Immunol.">
        <title>Early steps in the European eel (Anguilla anguilla)-Vibrio vulnificus interaction in the gills: Role of the RtxA13 toxin.</title>
        <authorList>
            <person name="Callol A."/>
            <person name="Pajuelo D."/>
            <person name="Ebbesson L."/>
            <person name="Teles M."/>
            <person name="MacKenzie S."/>
            <person name="Amaro C."/>
        </authorList>
    </citation>
    <scope>NUCLEOTIDE SEQUENCE</scope>
</reference>
<evidence type="ECO:0000313" key="1">
    <source>
        <dbReference type="EMBL" id="JAH31270.1"/>
    </source>
</evidence>
<dbReference type="AlphaFoldDB" id="A0A0E9RS96"/>
<protein>
    <submittedName>
        <fullName evidence="1">Uncharacterized protein</fullName>
    </submittedName>
</protein>
<proteinExistence type="predicted"/>